<keyword evidence="2" id="KW-0808">Transferase</keyword>
<comment type="caution">
    <text evidence="2">The sequence shown here is derived from an EMBL/GenBank/DDBJ whole genome shotgun (WGS) entry which is preliminary data.</text>
</comment>
<dbReference type="Gene3D" id="3.30.200.20">
    <property type="entry name" value="Phosphorylase Kinase, domain 1"/>
    <property type="match status" value="1"/>
</dbReference>
<dbReference type="Pfam" id="PF01636">
    <property type="entry name" value="APH"/>
    <property type="match status" value="1"/>
</dbReference>
<name>A0A1Y1YJI7_9PLEO</name>
<dbReference type="InterPro" id="IPR011009">
    <property type="entry name" value="Kinase-like_dom_sf"/>
</dbReference>
<accession>A0A1Y1YJI7</accession>
<dbReference type="EMBL" id="MCFA01000220">
    <property type="protein sequence ID" value="ORX98181.1"/>
    <property type="molecule type" value="Genomic_DNA"/>
</dbReference>
<reference evidence="2 3" key="1">
    <citation type="submission" date="2016-07" db="EMBL/GenBank/DDBJ databases">
        <title>Pervasive Adenine N6-methylation of Active Genes in Fungi.</title>
        <authorList>
            <consortium name="DOE Joint Genome Institute"/>
            <person name="Mondo S.J."/>
            <person name="Dannebaum R.O."/>
            <person name="Kuo R.C."/>
            <person name="Labutti K."/>
            <person name="Haridas S."/>
            <person name="Kuo A."/>
            <person name="Salamov A."/>
            <person name="Ahrendt S.R."/>
            <person name="Lipzen A."/>
            <person name="Sullivan W."/>
            <person name="Andreopoulos W.B."/>
            <person name="Clum A."/>
            <person name="Lindquist E."/>
            <person name="Daum C."/>
            <person name="Ramamoorthy G.K."/>
            <person name="Gryganskyi A."/>
            <person name="Culley D."/>
            <person name="Magnuson J.K."/>
            <person name="James T.Y."/>
            <person name="O'Malley M.A."/>
            <person name="Stajich J.E."/>
            <person name="Spatafora J.W."/>
            <person name="Visel A."/>
            <person name="Grigoriev I.V."/>
        </authorList>
    </citation>
    <scope>NUCLEOTIDE SEQUENCE [LARGE SCALE GENOMIC DNA]</scope>
    <source>
        <strain evidence="2 3">CBS 115471</strain>
    </source>
</reference>
<evidence type="ECO:0000313" key="2">
    <source>
        <dbReference type="EMBL" id="ORX98181.1"/>
    </source>
</evidence>
<protein>
    <submittedName>
        <fullName evidence="2">Kinase-like domain-containing protein</fullName>
    </submittedName>
</protein>
<organism evidence="2 3">
    <name type="scientific">Clohesyomyces aquaticus</name>
    <dbReference type="NCBI Taxonomy" id="1231657"/>
    <lineage>
        <taxon>Eukaryota</taxon>
        <taxon>Fungi</taxon>
        <taxon>Dikarya</taxon>
        <taxon>Ascomycota</taxon>
        <taxon>Pezizomycotina</taxon>
        <taxon>Dothideomycetes</taxon>
        <taxon>Pleosporomycetidae</taxon>
        <taxon>Pleosporales</taxon>
        <taxon>Lindgomycetaceae</taxon>
        <taxon>Clohesyomyces</taxon>
    </lineage>
</organism>
<dbReference type="STRING" id="1231657.A0A1Y1YJI7"/>
<gene>
    <name evidence="2" type="ORF">BCR34DRAFT_496341</name>
</gene>
<dbReference type="AlphaFoldDB" id="A0A1Y1YJI7"/>
<sequence>MAPASLTTEDGLREYLNTHAVKYTDVKLLTGGTANYVYRVTLPDGRTIIYKHAAPYLSSNNNFAFDDARMDYEDRALELLPPLLNKELPNSSVHAVGWNSYDRDAKLLCIEDGGDSNLKAAYADPKLNIPEIGKEIGEWIAALHRSSTQASFSLTDEHDLHANNPIAVYIYGHSYRGLSQSLPEYGHDAKFGEQILEEFGSRLRTENECVCHGDFWPGNVLVKFKEGGSSVDLTVVDWEITRRGNSATDVGQFACEAFLLDRFRGGRGLRASFLRAYAGAREKGATRGGSKIGRMWMKRMIVQWAVHAAYWTTRVEWTDREGTQKLVDMGVEVTKAVFREDWKFLSASELFEGVDDVWGNIWESA</sequence>
<dbReference type="Gene3D" id="3.90.1200.10">
    <property type="match status" value="1"/>
</dbReference>
<dbReference type="InterPro" id="IPR002575">
    <property type="entry name" value="Aminoglycoside_PTrfase"/>
</dbReference>
<dbReference type="SUPFAM" id="SSF56112">
    <property type="entry name" value="Protein kinase-like (PK-like)"/>
    <property type="match status" value="1"/>
</dbReference>
<evidence type="ECO:0000259" key="1">
    <source>
        <dbReference type="Pfam" id="PF01636"/>
    </source>
</evidence>
<dbReference type="OrthoDB" id="25129at2759"/>
<evidence type="ECO:0000313" key="3">
    <source>
        <dbReference type="Proteomes" id="UP000193144"/>
    </source>
</evidence>
<keyword evidence="2" id="KW-0418">Kinase</keyword>
<dbReference type="Proteomes" id="UP000193144">
    <property type="component" value="Unassembled WGS sequence"/>
</dbReference>
<proteinExistence type="predicted"/>
<keyword evidence="3" id="KW-1185">Reference proteome</keyword>
<feature type="domain" description="Aminoglycoside phosphotransferase" evidence="1">
    <location>
        <begin position="26"/>
        <end position="282"/>
    </location>
</feature>
<dbReference type="GO" id="GO:0016301">
    <property type="term" value="F:kinase activity"/>
    <property type="evidence" value="ECO:0007669"/>
    <property type="project" value="UniProtKB-KW"/>
</dbReference>